<organism evidence="2 3">
    <name type="scientific">Araneus ventricosus</name>
    <name type="common">Orbweaver spider</name>
    <name type="synonym">Epeira ventricosa</name>
    <dbReference type="NCBI Taxonomy" id="182803"/>
    <lineage>
        <taxon>Eukaryota</taxon>
        <taxon>Metazoa</taxon>
        <taxon>Ecdysozoa</taxon>
        <taxon>Arthropoda</taxon>
        <taxon>Chelicerata</taxon>
        <taxon>Arachnida</taxon>
        <taxon>Araneae</taxon>
        <taxon>Araneomorphae</taxon>
        <taxon>Entelegynae</taxon>
        <taxon>Araneoidea</taxon>
        <taxon>Araneidae</taxon>
        <taxon>Araneus</taxon>
    </lineage>
</organism>
<feature type="domain" description="Endonuclease/exonuclease/phosphatase" evidence="1">
    <location>
        <begin position="85"/>
        <end position="194"/>
    </location>
</feature>
<evidence type="ECO:0000313" key="3">
    <source>
        <dbReference type="Proteomes" id="UP000499080"/>
    </source>
</evidence>
<name>A0A4Y2HS01_ARAVE</name>
<reference evidence="2 3" key="1">
    <citation type="journal article" date="2019" name="Sci. Rep.">
        <title>Orb-weaving spider Araneus ventricosus genome elucidates the spidroin gene catalogue.</title>
        <authorList>
            <person name="Kono N."/>
            <person name="Nakamura H."/>
            <person name="Ohtoshi R."/>
            <person name="Moran D.A.P."/>
            <person name="Shinohara A."/>
            <person name="Yoshida Y."/>
            <person name="Fujiwara M."/>
            <person name="Mori M."/>
            <person name="Tomita M."/>
            <person name="Arakawa K."/>
        </authorList>
    </citation>
    <scope>NUCLEOTIDE SEQUENCE [LARGE SCALE GENOMIC DNA]</scope>
</reference>
<dbReference type="InterPro" id="IPR005135">
    <property type="entry name" value="Endo/exonuclease/phosphatase"/>
</dbReference>
<evidence type="ECO:0000313" key="2">
    <source>
        <dbReference type="EMBL" id="GBM67995.1"/>
    </source>
</evidence>
<gene>
    <name evidence="2" type="ORF">AVEN_218849_1</name>
</gene>
<dbReference type="Proteomes" id="UP000499080">
    <property type="component" value="Unassembled WGS sequence"/>
</dbReference>
<dbReference type="OrthoDB" id="412981at2759"/>
<proteinExistence type="predicted"/>
<comment type="caution">
    <text evidence="2">The sequence shown here is derived from an EMBL/GenBank/DDBJ whole genome shotgun (WGS) entry which is preliminary data.</text>
</comment>
<sequence length="259" mass="30594">MKYYYNRDTDEYTRKRTRKQNFVPPTELSLQTIHSTPHLAEREETLEELESSSKNIPRTHNHNPFLRQIESTIITIHLTTTQENINIISAYLPLCSDSSFTLVIETLIQTIYRTLLIGDFKSKHHNWNCERTNPIGMRLNSYAKELKLKIIAPYYPTRFSKNTDHVINFAIARSIDYHYSIKTITYLTSDNLPILLHLHINEINIQDNYHLIIHWNEFRDFLITQTSYHAKINTKLKIEKETDQLTEGIINAFKLTARM</sequence>
<dbReference type="EMBL" id="BGPR01002116">
    <property type="protein sequence ID" value="GBM67995.1"/>
    <property type="molecule type" value="Genomic_DNA"/>
</dbReference>
<dbReference type="AlphaFoldDB" id="A0A4Y2HS01"/>
<dbReference type="Pfam" id="PF14529">
    <property type="entry name" value="Exo_endo_phos_2"/>
    <property type="match status" value="1"/>
</dbReference>
<accession>A0A4Y2HS01</accession>
<dbReference type="SUPFAM" id="SSF56219">
    <property type="entry name" value="DNase I-like"/>
    <property type="match status" value="1"/>
</dbReference>
<evidence type="ECO:0000259" key="1">
    <source>
        <dbReference type="Pfam" id="PF14529"/>
    </source>
</evidence>
<dbReference type="InterPro" id="IPR036691">
    <property type="entry name" value="Endo/exonu/phosph_ase_sf"/>
</dbReference>
<dbReference type="GO" id="GO:0003824">
    <property type="term" value="F:catalytic activity"/>
    <property type="evidence" value="ECO:0007669"/>
    <property type="project" value="InterPro"/>
</dbReference>
<keyword evidence="3" id="KW-1185">Reference proteome</keyword>
<dbReference type="Gene3D" id="3.60.10.10">
    <property type="entry name" value="Endonuclease/exonuclease/phosphatase"/>
    <property type="match status" value="1"/>
</dbReference>
<protein>
    <recommendedName>
        <fullName evidence="1">Endonuclease/exonuclease/phosphatase domain-containing protein</fullName>
    </recommendedName>
</protein>